<dbReference type="EMBL" id="CP063373">
    <property type="protein sequence ID" value="QOV38131.1"/>
    <property type="molecule type" value="Genomic_DNA"/>
</dbReference>
<dbReference type="Proteomes" id="UP000594205">
    <property type="component" value="Chromosome"/>
</dbReference>
<evidence type="ECO:0000313" key="1">
    <source>
        <dbReference type="EMBL" id="QOV38131.1"/>
    </source>
</evidence>
<sequence length="175" mass="18906">MLTPSRPSGLWVPEASRADIKAPLTIRTWIGADPRGQGIGFVLLAHPPMTSHDAACADIHRRMRALAFAAGLRTPDQSVADLGTCLTAQDGAVCLRLVRINKWLSLPTHEHWRRLLLMRPEAALVIGLAPLDVHAAGEEADRYLDGCLHDGELMVGRVHAERVTGDATAGQTLTT</sequence>
<dbReference type="RefSeq" id="WP_194045711.1">
    <property type="nucleotide sequence ID" value="NZ_CP063373.1"/>
</dbReference>
<name>A0A7M2SS85_9ACTN</name>
<evidence type="ECO:0000313" key="2">
    <source>
        <dbReference type="Proteomes" id="UP000594205"/>
    </source>
</evidence>
<proteinExistence type="predicted"/>
<reference evidence="1 2" key="1">
    <citation type="submission" date="2020-10" db="EMBL/GenBank/DDBJ databases">
        <title>Streptomyces ferrugineus complate genome analysis.</title>
        <authorList>
            <person name="Anwar N."/>
        </authorList>
    </citation>
    <scope>NUCLEOTIDE SEQUENCE [LARGE SCALE GENOMIC DNA]</scope>
    <source>
        <strain evidence="1 2">CCTCC AA2014009</strain>
    </source>
</reference>
<accession>A0A7M2SS85</accession>
<organism evidence="1 2">
    <name type="scientific">Streptomyces ferrugineus</name>
    <dbReference type="NCBI Taxonomy" id="1413221"/>
    <lineage>
        <taxon>Bacteria</taxon>
        <taxon>Bacillati</taxon>
        <taxon>Actinomycetota</taxon>
        <taxon>Actinomycetes</taxon>
        <taxon>Kitasatosporales</taxon>
        <taxon>Streptomycetaceae</taxon>
        <taxon>Streptomyces</taxon>
    </lineage>
</organism>
<keyword evidence="2" id="KW-1185">Reference proteome</keyword>
<dbReference type="AlphaFoldDB" id="A0A7M2SS85"/>
<gene>
    <name evidence="1" type="ORF">IM697_06980</name>
</gene>
<protein>
    <submittedName>
        <fullName evidence="1">Uncharacterized protein</fullName>
    </submittedName>
</protein>
<dbReference type="KEGG" id="sfeu:IM697_06980"/>